<dbReference type="InterPro" id="IPR013249">
    <property type="entry name" value="RNA_pol_sigma70_r4_t2"/>
</dbReference>
<evidence type="ECO:0000256" key="5">
    <source>
        <dbReference type="ARBA" id="ARBA00023163"/>
    </source>
</evidence>
<keyword evidence="3" id="KW-0805">Transcription regulation</keyword>
<dbReference type="InterPro" id="IPR013324">
    <property type="entry name" value="RNA_pol_sigma_r3/r4-like"/>
</dbReference>
<sequence length="296" mass="32639">MTSAADPLTDVFEAHREHVFGVAYRMLGRVAEAEDVVQDTWLRWRSADLATVRSPRAYLGTVAGRLALDRLRSARHQRETYVGPWLPEPLITSMDGDPAAWSEQADSLTFGFLVVLERLEPLERAVFLLHEVFGYPYAEVATTVDRSEAACRQIAHRARQRVRDEGRPPTVRGVDEVDAADRVAGELVMATMSGDMAAVQRLLAEDIVVRSDGGRDHHAARRPVVGRHRASRLLVNLATRLPADAQVEPVRANGDPAVLVRSPEGAPVLLIAFSVRDEHIEAIHAVVNPDKLAHLA</sequence>
<reference evidence="8" key="1">
    <citation type="submission" date="2020-02" db="EMBL/GenBank/DDBJ databases">
        <authorList>
            <person name="Meier V. D."/>
        </authorList>
    </citation>
    <scope>NUCLEOTIDE SEQUENCE</scope>
    <source>
        <strain evidence="8">AVDCRST_MAG50</strain>
    </source>
</reference>
<dbReference type="InterPro" id="IPR032710">
    <property type="entry name" value="NTF2-like_dom_sf"/>
</dbReference>
<dbReference type="SUPFAM" id="SSF88659">
    <property type="entry name" value="Sigma3 and sigma4 domains of RNA polymerase sigma factors"/>
    <property type="match status" value="1"/>
</dbReference>
<evidence type="ECO:0000256" key="3">
    <source>
        <dbReference type="ARBA" id="ARBA00023015"/>
    </source>
</evidence>
<gene>
    <name evidence="8" type="ORF">AVDCRST_MAG50-2817</name>
</gene>
<dbReference type="InterPro" id="IPR014284">
    <property type="entry name" value="RNA_pol_sigma-70_dom"/>
</dbReference>
<dbReference type="Pfam" id="PF08281">
    <property type="entry name" value="Sigma70_r4_2"/>
    <property type="match status" value="1"/>
</dbReference>
<comment type="subunit">
    <text evidence="2">Interacts transiently with the RNA polymerase catalytic core formed by RpoA, RpoB, RpoC and RpoZ (2 alpha, 1 beta, 1 beta' and 1 omega subunit) to form the RNA polymerase holoenzyme that can initiate transcription.</text>
</comment>
<dbReference type="SUPFAM" id="SSF88946">
    <property type="entry name" value="Sigma2 domain of RNA polymerase sigma factors"/>
    <property type="match status" value="1"/>
</dbReference>
<dbReference type="InterPro" id="IPR036388">
    <property type="entry name" value="WH-like_DNA-bd_sf"/>
</dbReference>
<evidence type="ECO:0000259" key="6">
    <source>
        <dbReference type="Pfam" id="PF04542"/>
    </source>
</evidence>
<dbReference type="InterPro" id="IPR007627">
    <property type="entry name" value="RNA_pol_sigma70_r2"/>
</dbReference>
<keyword evidence="4" id="KW-0731">Sigma factor</keyword>
<protein>
    <submittedName>
        <fullName evidence="8">RNA polymerase sigma-70 factor</fullName>
    </submittedName>
</protein>
<dbReference type="NCBIfam" id="NF007214">
    <property type="entry name" value="PRK09636.1"/>
    <property type="match status" value="1"/>
</dbReference>
<dbReference type="Gene3D" id="1.10.1740.10">
    <property type="match status" value="1"/>
</dbReference>
<dbReference type="GO" id="GO:0016987">
    <property type="term" value="F:sigma factor activity"/>
    <property type="evidence" value="ECO:0007669"/>
    <property type="project" value="UniProtKB-KW"/>
</dbReference>
<evidence type="ECO:0000256" key="4">
    <source>
        <dbReference type="ARBA" id="ARBA00023082"/>
    </source>
</evidence>
<dbReference type="AlphaFoldDB" id="A0A6J4IXB2"/>
<name>A0A6J4IXB2_9ACTN</name>
<dbReference type="PANTHER" id="PTHR30173">
    <property type="entry name" value="SIGMA 19 FACTOR"/>
    <property type="match status" value="1"/>
</dbReference>
<comment type="similarity">
    <text evidence="1">Belongs to the sigma-70 factor family. ECF subfamily.</text>
</comment>
<dbReference type="Pfam" id="PF04542">
    <property type="entry name" value="Sigma70_r2"/>
    <property type="match status" value="1"/>
</dbReference>
<evidence type="ECO:0000256" key="2">
    <source>
        <dbReference type="ARBA" id="ARBA00011344"/>
    </source>
</evidence>
<feature type="domain" description="RNA polymerase sigma-70 region 2" evidence="6">
    <location>
        <begin position="12"/>
        <end position="75"/>
    </location>
</feature>
<dbReference type="GO" id="GO:0006352">
    <property type="term" value="P:DNA-templated transcription initiation"/>
    <property type="evidence" value="ECO:0007669"/>
    <property type="project" value="InterPro"/>
</dbReference>
<organism evidence="8">
    <name type="scientific">uncultured Acidimicrobiales bacterium</name>
    <dbReference type="NCBI Taxonomy" id="310071"/>
    <lineage>
        <taxon>Bacteria</taxon>
        <taxon>Bacillati</taxon>
        <taxon>Actinomycetota</taxon>
        <taxon>Acidimicrobiia</taxon>
        <taxon>Acidimicrobiales</taxon>
        <taxon>environmental samples</taxon>
    </lineage>
</organism>
<evidence type="ECO:0000313" key="8">
    <source>
        <dbReference type="EMBL" id="CAA9262068.1"/>
    </source>
</evidence>
<evidence type="ECO:0000259" key="7">
    <source>
        <dbReference type="Pfam" id="PF08281"/>
    </source>
</evidence>
<dbReference type="PANTHER" id="PTHR30173:SF36">
    <property type="entry name" value="ECF RNA POLYMERASE SIGMA FACTOR SIGJ"/>
    <property type="match status" value="1"/>
</dbReference>
<dbReference type="EMBL" id="CADCTF010000130">
    <property type="protein sequence ID" value="CAA9262068.1"/>
    <property type="molecule type" value="Genomic_DNA"/>
</dbReference>
<dbReference type="Gene3D" id="3.10.450.50">
    <property type="match status" value="1"/>
</dbReference>
<dbReference type="NCBIfam" id="TIGR02937">
    <property type="entry name" value="sigma70-ECF"/>
    <property type="match status" value="1"/>
</dbReference>
<dbReference type="SUPFAM" id="SSF54427">
    <property type="entry name" value="NTF2-like"/>
    <property type="match status" value="1"/>
</dbReference>
<feature type="domain" description="RNA polymerase sigma factor 70 region 4 type 2" evidence="7">
    <location>
        <begin position="115"/>
        <end position="161"/>
    </location>
</feature>
<keyword evidence="5" id="KW-0804">Transcription</keyword>
<proteinExistence type="inferred from homology"/>
<dbReference type="Gene3D" id="1.10.10.10">
    <property type="entry name" value="Winged helix-like DNA-binding domain superfamily/Winged helix DNA-binding domain"/>
    <property type="match status" value="1"/>
</dbReference>
<dbReference type="InterPro" id="IPR052704">
    <property type="entry name" value="ECF_Sigma-70_Domain"/>
</dbReference>
<accession>A0A6J4IXB2</accession>
<dbReference type="InterPro" id="IPR013325">
    <property type="entry name" value="RNA_pol_sigma_r2"/>
</dbReference>
<evidence type="ECO:0000256" key="1">
    <source>
        <dbReference type="ARBA" id="ARBA00010641"/>
    </source>
</evidence>
<dbReference type="GO" id="GO:0003677">
    <property type="term" value="F:DNA binding"/>
    <property type="evidence" value="ECO:0007669"/>
    <property type="project" value="InterPro"/>
</dbReference>